<feature type="transmembrane region" description="Helical" evidence="7">
    <location>
        <begin position="240"/>
        <end position="259"/>
    </location>
</feature>
<evidence type="ECO:0000259" key="9">
    <source>
        <dbReference type="PROSITE" id="PS50929"/>
    </source>
</evidence>
<feature type="transmembrane region" description="Helical" evidence="7">
    <location>
        <begin position="159"/>
        <end position="176"/>
    </location>
</feature>
<name>A0A1G6VR49_PEPNI</name>
<evidence type="ECO:0000256" key="2">
    <source>
        <dbReference type="ARBA" id="ARBA00022692"/>
    </source>
</evidence>
<feature type="transmembrane region" description="Helical" evidence="7">
    <location>
        <begin position="137"/>
        <end position="153"/>
    </location>
</feature>
<dbReference type="PROSITE" id="PS00211">
    <property type="entry name" value="ABC_TRANSPORTER_1"/>
    <property type="match status" value="1"/>
</dbReference>
<dbReference type="GO" id="GO:0016887">
    <property type="term" value="F:ATP hydrolysis activity"/>
    <property type="evidence" value="ECO:0007669"/>
    <property type="project" value="InterPro"/>
</dbReference>
<sequence length="573" mass="63659">MKAFFKKQFALTDTGAAEVVQAMWSCFWVYCINMLPAFLLLLFMDGLLLGHVRNPYLYVGLSAATLLAMFLLMRVEYDRMYNTTYRESAHLRIELAEKLADLPLSYFSKHDLSDLSQSIMEDVAAIEHSLSHSVPKAMGMAIFFPLISLMMLIGNWKLGLAVILPLVFSFALLPISRKVVSAGNKRYYDILRRNSEAFQETIELQQEIKSFNLVGQTKADLFKKMEESEKIHIKTEFGSLLAMGLSNLFSYVSLAVVIIVGAHLLMAGEISLLYLLGYLLAAIKVKEALDASKEGYLEILYIGPRVARIKEIRNTPVQEGAEVALSHFDIELQDVTFAYDADTPVVRGVGFTARQGEVTALVGASGCGKTSILRLISRLYDYDGGRITIGGQDIKQIAASTLFSHISIVFQDVTLFNTSVMENIRIGRKDATDEEVRQAAEAAHCLEFINRMPEGFDTLIGENGAELSGGERQRLSIARAILKNAPILILDEIAASLDVTNEKAIQESLNHLIQNKTVIIISHRMKSIENVNKIVVLDAGRVEAVGSHAELADQSPTYRNLLEKNKLAEAFVY</sequence>
<evidence type="ECO:0000313" key="11">
    <source>
        <dbReference type="Proteomes" id="UP000198995"/>
    </source>
</evidence>
<dbReference type="InterPro" id="IPR027417">
    <property type="entry name" value="P-loop_NTPase"/>
</dbReference>
<evidence type="ECO:0000256" key="5">
    <source>
        <dbReference type="ARBA" id="ARBA00022989"/>
    </source>
</evidence>
<dbReference type="GO" id="GO:0005524">
    <property type="term" value="F:ATP binding"/>
    <property type="evidence" value="ECO:0007669"/>
    <property type="project" value="UniProtKB-KW"/>
</dbReference>
<evidence type="ECO:0000259" key="8">
    <source>
        <dbReference type="PROSITE" id="PS50893"/>
    </source>
</evidence>
<dbReference type="PANTHER" id="PTHR43394:SF1">
    <property type="entry name" value="ATP-BINDING CASSETTE SUB-FAMILY B MEMBER 10, MITOCHONDRIAL"/>
    <property type="match status" value="1"/>
</dbReference>
<dbReference type="SMART" id="SM00382">
    <property type="entry name" value="AAA"/>
    <property type="match status" value="1"/>
</dbReference>
<protein>
    <submittedName>
        <fullName evidence="10">ATP-binding cassette, subfamily B</fullName>
    </submittedName>
</protein>
<dbReference type="InterPro" id="IPR036640">
    <property type="entry name" value="ABC1_TM_sf"/>
</dbReference>
<accession>A0A1G6VR49</accession>
<dbReference type="FunFam" id="3.40.50.300:FF:001443">
    <property type="entry name" value="ABC transporter, ATP-binding protein"/>
    <property type="match status" value="1"/>
</dbReference>
<feature type="transmembrane region" description="Helical" evidence="7">
    <location>
        <begin position="21"/>
        <end position="44"/>
    </location>
</feature>
<dbReference type="SUPFAM" id="SSF90123">
    <property type="entry name" value="ABC transporter transmembrane region"/>
    <property type="match status" value="1"/>
</dbReference>
<dbReference type="EMBL" id="FNAF01000004">
    <property type="protein sequence ID" value="SDD55467.1"/>
    <property type="molecule type" value="Genomic_DNA"/>
</dbReference>
<feature type="domain" description="ABC transmembrane type-1" evidence="9">
    <location>
        <begin position="32"/>
        <end position="283"/>
    </location>
</feature>
<dbReference type="InterPro" id="IPR039421">
    <property type="entry name" value="Type_1_exporter"/>
</dbReference>
<dbReference type="PANTHER" id="PTHR43394">
    <property type="entry name" value="ATP-DEPENDENT PERMEASE MDL1, MITOCHONDRIAL"/>
    <property type="match status" value="1"/>
</dbReference>
<feature type="domain" description="ABC transporter" evidence="8">
    <location>
        <begin position="330"/>
        <end position="564"/>
    </location>
</feature>
<keyword evidence="5 7" id="KW-1133">Transmembrane helix</keyword>
<keyword evidence="3" id="KW-0547">Nucleotide-binding</keyword>
<comment type="subcellular location">
    <subcellularLocation>
        <location evidence="1">Cell membrane</location>
        <topology evidence="1">Multi-pass membrane protein</topology>
    </subcellularLocation>
</comment>
<dbReference type="InterPro" id="IPR017871">
    <property type="entry name" value="ABC_transporter-like_CS"/>
</dbReference>
<dbReference type="RefSeq" id="WP_200781879.1">
    <property type="nucleotide sequence ID" value="NZ_FNAF01000004.1"/>
</dbReference>
<dbReference type="AlphaFoldDB" id="A0A1G6VR49"/>
<organism evidence="10 11">
    <name type="scientific">Peptococcus niger</name>
    <dbReference type="NCBI Taxonomy" id="2741"/>
    <lineage>
        <taxon>Bacteria</taxon>
        <taxon>Bacillati</taxon>
        <taxon>Bacillota</taxon>
        <taxon>Clostridia</taxon>
        <taxon>Eubacteriales</taxon>
        <taxon>Peptococcaceae</taxon>
        <taxon>Peptococcus</taxon>
    </lineage>
</organism>
<evidence type="ECO:0000256" key="4">
    <source>
        <dbReference type="ARBA" id="ARBA00022840"/>
    </source>
</evidence>
<dbReference type="InterPro" id="IPR003593">
    <property type="entry name" value="AAA+_ATPase"/>
</dbReference>
<dbReference type="PROSITE" id="PS50893">
    <property type="entry name" value="ABC_TRANSPORTER_2"/>
    <property type="match status" value="1"/>
</dbReference>
<dbReference type="GO" id="GO:0015421">
    <property type="term" value="F:ABC-type oligopeptide transporter activity"/>
    <property type="evidence" value="ECO:0007669"/>
    <property type="project" value="TreeGrafter"/>
</dbReference>
<keyword evidence="4 10" id="KW-0067">ATP-binding</keyword>
<dbReference type="Pfam" id="PF00664">
    <property type="entry name" value="ABC_membrane"/>
    <property type="match status" value="1"/>
</dbReference>
<evidence type="ECO:0000256" key="1">
    <source>
        <dbReference type="ARBA" id="ARBA00004651"/>
    </source>
</evidence>
<dbReference type="InterPro" id="IPR003439">
    <property type="entry name" value="ABC_transporter-like_ATP-bd"/>
</dbReference>
<gene>
    <name evidence="10" type="ORF">SAMN04489866_104102</name>
</gene>
<feature type="transmembrane region" description="Helical" evidence="7">
    <location>
        <begin position="56"/>
        <end position="73"/>
    </location>
</feature>
<evidence type="ECO:0000256" key="7">
    <source>
        <dbReference type="SAM" id="Phobius"/>
    </source>
</evidence>
<keyword evidence="6 7" id="KW-0472">Membrane</keyword>
<dbReference type="GO" id="GO:0005886">
    <property type="term" value="C:plasma membrane"/>
    <property type="evidence" value="ECO:0007669"/>
    <property type="project" value="UniProtKB-SubCell"/>
</dbReference>
<evidence type="ECO:0000313" key="10">
    <source>
        <dbReference type="EMBL" id="SDD55467.1"/>
    </source>
</evidence>
<keyword evidence="2 7" id="KW-0812">Transmembrane</keyword>
<evidence type="ECO:0000256" key="6">
    <source>
        <dbReference type="ARBA" id="ARBA00023136"/>
    </source>
</evidence>
<dbReference type="SUPFAM" id="SSF52540">
    <property type="entry name" value="P-loop containing nucleoside triphosphate hydrolases"/>
    <property type="match status" value="1"/>
</dbReference>
<keyword evidence="11" id="KW-1185">Reference proteome</keyword>
<dbReference type="Gene3D" id="3.40.50.300">
    <property type="entry name" value="P-loop containing nucleotide triphosphate hydrolases"/>
    <property type="match status" value="1"/>
</dbReference>
<dbReference type="Pfam" id="PF00005">
    <property type="entry name" value="ABC_tran"/>
    <property type="match status" value="1"/>
</dbReference>
<dbReference type="STRING" id="2741.SAMN04489866_104102"/>
<dbReference type="PROSITE" id="PS50929">
    <property type="entry name" value="ABC_TM1F"/>
    <property type="match status" value="1"/>
</dbReference>
<evidence type="ECO:0000256" key="3">
    <source>
        <dbReference type="ARBA" id="ARBA00022741"/>
    </source>
</evidence>
<reference evidence="10 11" key="1">
    <citation type="submission" date="2016-10" db="EMBL/GenBank/DDBJ databases">
        <authorList>
            <person name="de Groot N.N."/>
        </authorList>
    </citation>
    <scope>NUCLEOTIDE SEQUENCE [LARGE SCALE GENOMIC DNA]</scope>
    <source>
        <strain evidence="10 11">DSM 20475</strain>
    </source>
</reference>
<dbReference type="Gene3D" id="1.20.1560.10">
    <property type="entry name" value="ABC transporter type 1, transmembrane domain"/>
    <property type="match status" value="1"/>
</dbReference>
<proteinExistence type="predicted"/>
<dbReference type="Proteomes" id="UP000198995">
    <property type="component" value="Unassembled WGS sequence"/>
</dbReference>
<dbReference type="InterPro" id="IPR011527">
    <property type="entry name" value="ABC1_TM_dom"/>
</dbReference>